<accession>A0A1H0W4Y2</accession>
<dbReference type="Proteomes" id="UP000199159">
    <property type="component" value="Unassembled WGS sequence"/>
</dbReference>
<dbReference type="SMART" id="SM00065">
    <property type="entry name" value="GAF"/>
    <property type="match status" value="1"/>
</dbReference>
<protein>
    <submittedName>
        <fullName evidence="2">Diguanylate cyclase (GGDEF) domain-containing protein</fullName>
    </submittedName>
</protein>
<evidence type="ECO:0000313" key="2">
    <source>
        <dbReference type="EMBL" id="SDP85770.1"/>
    </source>
</evidence>
<dbReference type="Gene3D" id="3.30.450.40">
    <property type="match status" value="1"/>
</dbReference>
<dbReference type="PANTHER" id="PTHR46663:SF2">
    <property type="entry name" value="GGDEF DOMAIN-CONTAINING PROTEIN"/>
    <property type="match status" value="1"/>
</dbReference>
<dbReference type="NCBIfam" id="TIGR00254">
    <property type="entry name" value="GGDEF"/>
    <property type="match status" value="1"/>
</dbReference>
<dbReference type="SUPFAM" id="SSF55781">
    <property type="entry name" value="GAF domain-like"/>
    <property type="match status" value="1"/>
</dbReference>
<evidence type="ECO:0000313" key="3">
    <source>
        <dbReference type="Proteomes" id="UP000199159"/>
    </source>
</evidence>
<dbReference type="Pfam" id="PF01590">
    <property type="entry name" value="GAF"/>
    <property type="match status" value="1"/>
</dbReference>
<sequence>MNFKVANDLLDLASSLIEGKFFYIGKFENNTFTFMKVLDNGMVVNVNDGDTINISESYCQQIFRDREPVIISNTDTHACTKKLDLTKIYNIQSYVGVPIFYQDGELYGTICAIDNEKSKFDQKEADVLSRFANLYTNVVELERKAKIDELTSLYNRRFLYESFDSICKHGALVLFDLDGFKEVNDHFGHEVGDSVLKEVGKRMKDFLGNNGLAVRLGGDEFVIVLPDVTENSEIEIKASSLLKILSDWEDYDYNIRITVSIGISLFPRDGLEVSTLLKNADIAMYHAKKSGKNTFQFFNTI</sequence>
<dbReference type="SMART" id="SM00267">
    <property type="entry name" value="GGDEF"/>
    <property type="match status" value="1"/>
</dbReference>
<dbReference type="SUPFAM" id="SSF55073">
    <property type="entry name" value="Nucleotide cyclase"/>
    <property type="match status" value="1"/>
</dbReference>
<proteinExistence type="predicted"/>
<dbReference type="EMBL" id="FNJU01000009">
    <property type="protein sequence ID" value="SDP85770.1"/>
    <property type="molecule type" value="Genomic_DNA"/>
</dbReference>
<dbReference type="RefSeq" id="WP_090856674.1">
    <property type="nucleotide sequence ID" value="NZ_FNJU01000009.1"/>
</dbReference>
<name>A0A1H0W4Y2_9BACI</name>
<dbReference type="Gene3D" id="3.30.70.270">
    <property type="match status" value="1"/>
</dbReference>
<dbReference type="STRING" id="930152.SAMN05216565_10967"/>
<feature type="domain" description="GGDEF" evidence="1">
    <location>
        <begin position="168"/>
        <end position="300"/>
    </location>
</feature>
<keyword evidence="3" id="KW-1185">Reference proteome</keyword>
<reference evidence="3" key="1">
    <citation type="submission" date="2016-10" db="EMBL/GenBank/DDBJ databases">
        <authorList>
            <person name="Varghese N."/>
            <person name="Submissions S."/>
        </authorList>
    </citation>
    <scope>NUCLEOTIDE SEQUENCE [LARGE SCALE GENOMIC DNA]</scope>
    <source>
        <strain evidence="3">IBRC-M10078</strain>
    </source>
</reference>
<dbReference type="Pfam" id="PF00990">
    <property type="entry name" value="GGDEF"/>
    <property type="match status" value="1"/>
</dbReference>
<dbReference type="InterPro" id="IPR003018">
    <property type="entry name" value="GAF"/>
</dbReference>
<evidence type="ECO:0000259" key="1">
    <source>
        <dbReference type="PROSITE" id="PS50887"/>
    </source>
</evidence>
<dbReference type="InterPro" id="IPR000160">
    <property type="entry name" value="GGDEF_dom"/>
</dbReference>
<dbReference type="PANTHER" id="PTHR46663">
    <property type="entry name" value="DIGUANYLATE CYCLASE DGCT-RELATED"/>
    <property type="match status" value="1"/>
</dbReference>
<dbReference type="InterPro" id="IPR029787">
    <property type="entry name" value="Nucleotide_cyclase"/>
</dbReference>
<dbReference type="InterPro" id="IPR052163">
    <property type="entry name" value="DGC-Regulatory_Protein"/>
</dbReference>
<dbReference type="OrthoDB" id="9759607at2"/>
<gene>
    <name evidence="2" type="ORF">SAMN05216565_10967</name>
</gene>
<dbReference type="InterPro" id="IPR029016">
    <property type="entry name" value="GAF-like_dom_sf"/>
</dbReference>
<organism evidence="2 3">
    <name type="scientific">Litchfieldia salsa</name>
    <dbReference type="NCBI Taxonomy" id="930152"/>
    <lineage>
        <taxon>Bacteria</taxon>
        <taxon>Bacillati</taxon>
        <taxon>Bacillota</taxon>
        <taxon>Bacilli</taxon>
        <taxon>Bacillales</taxon>
        <taxon>Bacillaceae</taxon>
        <taxon>Litchfieldia</taxon>
    </lineage>
</organism>
<dbReference type="CDD" id="cd01949">
    <property type="entry name" value="GGDEF"/>
    <property type="match status" value="1"/>
</dbReference>
<dbReference type="InterPro" id="IPR043128">
    <property type="entry name" value="Rev_trsase/Diguanyl_cyclase"/>
</dbReference>
<dbReference type="AlphaFoldDB" id="A0A1H0W4Y2"/>
<dbReference type="PROSITE" id="PS50887">
    <property type="entry name" value="GGDEF"/>
    <property type="match status" value="1"/>
</dbReference>